<dbReference type="EMBL" id="VXIS01000213">
    <property type="protein sequence ID" value="KAA8896378.1"/>
    <property type="molecule type" value="Genomic_DNA"/>
</dbReference>
<dbReference type="Proteomes" id="UP000326924">
    <property type="component" value="Unassembled WGS sequence"/>
</dbReference>
<dbReference type="OrthoDB" id="5426321at2759"/>
<organism evidence="2 3">
    <name type="scientific">Sphaerosporella brunnea</name>
    <dbReference type="NCBI Taxonomy" id="1250544"/>
    <lineage>
        <taxon>Eukaryota</taxon>
        <taxon>Fungi</taxon>
        <taxon>Dikarya</taxon>
        <taxon>Ascomycota</taxon>
        <taxon>Pezizomycotina</taxon>
        <taxon>Pezizomycetes</taxon>
        <taxon>Pezizales</taxon>
        <taxon>Pyronemataceae</taxon>
        <taxon>Sphaerosporella</taxon>
    </lineage>
</organism>
<dbReference type="AlphaFoldDB" id="A0A5J5EL85"/>
<feature type="compositionally biased region" description="Low complexity" evidence="1">
    <location>
        <begin position="305"/>
        <end position="315"/>
    </location>
</feature>
<feature type="compositionally biased region" description="Basic residues" evidence="1">
    <location>
        <begin position="341"/>
        <end position="350"/>
    </location>
</feature>
<feature type="compositionally biased region" description="Polar residues" evidence="1">
    <location>
        <begin position="287"/>
        <end position="303"/>
    </location>
</feature>
<feature type="region of interest" description="Disordered" evidence="1">
    <location>
        <begin position="266"/>
        <end position="498"/>
    </location>
</feature>
<comment type="caution">
    <text evidence="2">The sequence shown here is derived from an EMBL/GenBank/DDBJ whole genome shotgun (WGS) entry which is preliminary data.</text>
</comment>
<name>A0A5J5EL85_9PEZI</name>
<protein>
    <submittedName>
        <fullName evidence="2">Uncharacterized protein</fullName>
    </submittedName>
</protein>
<accession>A0A5J5EL85</accession>
<feature type="compositionally biased region" description="Polar residues" evidence="1">
    <location>
        <begin position="140"/>
        <end position="152"/>
    </location>
</feature>
<proteinExistence type="predicted"/>
<feature type="region of interest" description="Disordered" evidence="1">
    <location>
        <begin position="1"/>
        <end position="252"/>
    </location>
</feature>
<sequence>MPRTRRRALVSASPDTSAKTSRASAATKKPARVTEPTSPRSSTTVPPSSPPIGASIIIKAAAEAERRVLSRMTRRSTEASPSKEARSTSTSSTKTARSTRRGAVAAAKSPSPVPEEEFRSVTPSTIIPSTPGERGEHESSPAQSSNAENRSPGNLRLSIPSSPPIAHSTPKGRGRLILDYGSDSGYTPPPPNRAKLGSAERPRLQDLDPRTLGPIGTGDEDEEDRQSSPTPRKPHGSFVMEKEEGEDDIIAAISLPPLRKELERPAGGHAFHIGSQEFMIYSDPKSKSSTPDQETPKATQNEFNRPPLSVSSSPSPDRKRRSSDAGLDGEAGLTAVEATAPKKRSRRAAKTTKTAAKGTRPKATRSQKNKSSTTTLRDLLPPRKKTKKSRDILEFPASEEEGEEDHLAKSRKTKASAAAKRTADKGKKTANAKGKSAKTTQTKAPTGVKETPVRTYTKKALDNSANEPIADGNDDGNDAGRSGLSEQPSDSTCSGSVHVHLVTDKEARHKLKELRKKFREVDQWPLEFEDVSVPSSEAEKR</sequence>
<keyword evidence="3" id="KW-1185">Reference proteome</keyword>
<feature type="compositionally biased region" description="Low complexity" evidence="1">
    <location>
        <begin position="16"/>
        <end position="61"/>
    </location>
</feature>
<evidence type="ECO:0000256" key="1">
    <source>
        <dbReference type="SAM" id="MobiDB-lite"/>
    </source>
</evidence>
<reference evidence="2 3" key="1">
    <citation type="submission" date="2019-09" db="EMBL/GenBank/DDBJ databases">
        <title>Draft genome of the ectomycorrhizal ascomycete Sphaerosporella brunnea.</title>
        <authorList>
            <consortium name="DOE Joint Genome Institute"/>
            <person name="Benucci G.M."/>
            <person name="Marozzi G."/>
            <person name="Antonielli L."/>
            <person name="Sanchez S."/>
            <person name="Marco P."/>
            <person name="Wang X."/>
            <person name="Falini L.B."/>
            <person name="Barry K."/>
            <person name="Haridas S."/>
            <person name="Lipzen A."/>
            <person name="Labutti K."/>
            <person name="Grigoriev I.V."/>
            <person name="Murat C."/>
            <person name="Martin F."/>
            <person name="Albertini E."/>
            <person name="Donnini D."/>
            <person name="Bonito G."/>
        </authorList>
    </citation>
    <scope>NUCLEOTIDE SEQUENCE [LARGE SCALE GENOMIC DNA]</scope>
    <source>
        <strain evidence="2 3">Sb_GMNB300</strain>
    </source>
</reference>
<evidence type="ECO:0000313" key="3">
    <source>
        <dbReference type="Proteomes" id="UP000326924"/>
    </source>
</evidence>
<feature type="compositionally biased region" description="Polar residues" evidence="1">
    <location>
        <begin position="484"/>
        <end position="495"/>
    </location>
</feature>
<feature type="compositionally biased region" description="Basic and acidic residues" evidence="1">
    <location>
        <begin position="198"/>
        <end position="209"/>
    </location>
</feature>
<feature type="compositionally biased region" description="Basic and acidic residues" evidence="1">
    <location>
        <begin position="75"/>
        <end position="86"/>
    </location>
</feature>
<evidence type="ECO:0000313" key="2">
    <source>
        <dbReference type="EMBL" id="KAA8896378.1"/>
    </source>
</evidence>
<dbReference type="InParanoid" id="A0A5J5EL85"/>
<feature type="compositionally biased region" description="Basic residues" evidence="1">
    <location>
        <begin position="359"/>
        <end position="368"/>
    </location>
</feature>
<feature type="compositionally biased region" description="Low complexity" evidence="1">
    <location>
        <begin position="87"/>
        <end position="110"/>
    </location>
</feature>
<gene>
    <name evidence="2" type="ORF">FN846DRAFT_275201</name>
</gene>